<keyword evidence="2" id="KW-1185">Reference proteome</keyword>
<evidence type="ECO:0000313" key="1">
    <source>
        <dbReference type="EMBL" id="ODN03526.1"/>
    </source>
</evidence>
<organism evidence="1 2">
    <name type="scientific">Orchesella cincta</name>
    <name type="common">Springtail</name>
    <name type="synonym">Podura cincta</name>
    <dbReference type="NCBI Taxonomy" id="48709"/>
    <lineage>
        <taxon>Eukaryota</taxon>
        <taxon>Metazoa</taxon>
        <taxon>Ecdysozoa</taxon>
        <taxon>Arthropoda</taxon>
        <taxon>Hexapoda</taxon>
        <taxon>Collembola</taxon>
        <taxon>Entomobryomorpha</taxon>
        <taxon>Entomobryoidea</taxon>
        <taxon>Orchesellidae</taxon>
        <taxon>Orchesellinae</taxon>
        <taxon>Orchesella</taxon>
    </lineage>
</organism>
<dbReference type="EMBL" id="LJIJ01000071">
    <property type="protein sequence ID" value="ODN03526.1"/>
    <property type="molecule type" value="Genomic_DNA"/>
</dbReference>
<comment type="caution">
    <text evidence="1">The sequence shown here is derived from an EMBL/GenBank/DDBJ whole genome shotgun (WGS) entry which is preliminary data.</text>
</comment>
<protein>
    <submittedName>
        <fullName evidence="1">Uncharacterized protein</fullName>
    </submittedName>
</protein>
<sequence length="100" mass="11304">MFIYNAHSISPCTTNYSVGSASFGSRVFAPYGFVRLVDCIISTNNSRFPKDLGQCQLKDWGNIIITTTIITSRWFHPKVPLEKSIYLRASWRTPGPERSS</sequence>
<evidence type="ECO:0000313" key="2">
    <source>
        <dbReference type="Proteomes" id="UP000094527"/>
    </source>
</evidence>
<name>A0A1D2NEX1_ORCCI</name>
<reference evidence="1 2" key="1">
    <citation type="journal article" date="2016" name="Genome Biol. Evol.">
        <title>Gene Family Evolution Reflects Adaptation to Soil Environmental Stressors in the Genome of the Collembolan Orchesella cincta.</title>
        <authorList>
            <person name="Faddeeva-Vakhrusheva A."/>
            <person name="Derks M.F."/>
            <person name="Anvar S.Y."/>
            <person name="Agamennone V."/>
            <person name="Suring W."/>
            <person name="Smit S."/>
            <person name="van Straalen N.M."/>
            <person name="Roelofs D."/>
        </authorList>
    </citation>
    <scope>NUCLEOTIDE SEQUENCE [LARGE SCALE GENOMIC DNA]</scope>
    <source>
        <tissue evidence="1">Mixed pool</tissue>
    </source>
</reference>
<accession>A0A1D2NEX1</accession>
<dbReference type="AlphaFoldDB" id="A0A1D2NEX1"/>
<proteinExistence type="predicted"/>
<dbReference type="Proteomes" id="UP000094527">
    <property type="component" value="Unassembled WGS sequence"/>
</dbReference>
<gene>
    <name evidence="1" type="ORF">Ocin01_03194</name>
</gene>